<keyword evidence="6" id="KW-0804">Transcription</keyword>
<keyword evidence="4" id="KW-0862">Zinc</keyword>
<dbReference type="PANTHER" id="PTHR24377">
    <property type="entry name" value="IP01015P-RELATED"/>
    <property type="match status" value="1"/>
</dbReference>
<feature type="domain" description="C2H2-type" evidence="10">
    <location>
        <begin position="274"/>
        <end position="301"/>
    </location>
</feature>
<evidence type="ECO:0000313" key="12">
    <source>
        <dbReference type="Proteomes" id="UP000007635"/>
    </source>
</evidence>
<feature type="domain" description="C2H2-type" evidence="10">
    <location>
        <begin position="359"/>
        <end position="386"/>
    </location>
</feature>
<dbReference type="FunFam" id="3.30.160.60:FF:000634">
    <property type="entry name" value="Zinc finger X-chromosomal protein"/>
    <property type="match status" value="1"/>
</dbReference>
<feature type="domain" description="C2H2-type" evidence="10">
    <location>
        <begin position="442"/>
        <end position="469"/>
    </location>
</feature>
<feature type="domain" description="C2H2-type" evidence="10">
    <location>
        <begin position="331"/>
        <end position="358"/>
    </location>
</feature>
<dbReference type="SMART" id="SM00355">
    <property type="entry name" value="ZnF_C2H2"/>
    <property type="match status" value="9"/>
</dbReference>
<reference evidence="11" key="2">
    <citation type="submission" date="2025-08" db="UniProtKB">
        <authorList>
            <consortium name="Ensembl"/>
        </authorList>
    </citation>
    <scope>IDENTIFICATION</scope>
</reference>
<dbReference type="GO" id="GO:0008270">
    <property type="term" value="F:zinc ion binding"/>
    <property type="evidence" value="ECO:0007669"/>
    <property type="project" value="UniProtKB-KW"/>
</dbReference>
<keyword evidence="2" id="KW-0677">Repeat</keyword>
<dbReference type="FunFam" id="3.30.160.60:FF:000358">
    <property type="entry name" value="zinc finger protein 24"/>
    <property type="match status" value="1"/>
</dbReference>
<keyword evidence="7" id="KW-0539">Nucleus</keyword>
<reference evidence="11" key="3">
    <citation type="submission" date="2025-09" db="UniProtKB">
        <authorList>
            <consortium name="Ensembl"/>
        </authorList>
    </citation>
    <scope>IDENTIFICATION</scope>
</reference>
<evidence type="ECO:0000259" key="10">
    <source>
        <dbReference type="PROSITE" id="PS50157"/>
    </source>
</evidence>
<dbReference type="SUPFAM" id="SSF57667">
    <property type="entry name" value="beta-beta-alpha zinc fingers"/>
    <property type="match status" value="6"/>
</dbReference>
<evidence type="ECO:0000256" key="2">
    <source>
        <dbReference type="ARBA" id="ARBA00022737"/>
    </source>
</evidence>
<dbReference type="Ensembl" id="ENSGACT00000023756.2">
    <property type="protein sequence ID" value="ENSGACP00000023710.2"/>
    <property type="gene ID" value="ENSGACG00000017950.2"/>
</dbReference>
<dbReference type="Pfam" id="PF00096">
    <property type="entry name" value="zf-C2H2"/>
    <property type="match status" value="6"/>
</dbReference>
<feature type="region of interest" description="Disordered" evidence="9">
    <location>
        <begin position="185"/>
        <end position="219"/>
    </location>
</feature>
<keyword evidence="12" id="KW-1185">Reference proteome</keyword>
<feature type="region of interest" description="Disordered" evidence="9">
    <location>
        <begin position="44"/>
        <end position="67"/>
    </location>
</feature>
<keyword evidence="1" id="KW-0479">Metal-binding</keyword>
<dbReference type="PROSITE" id="PS50157">
    <property type="entry name" value="ZINC_FINGER_C2H2_2"/>
    <property type="match status" value="9"/>
</dbReference>
<evidence type="ECO:0000256" key="7">
    <source>
        <dbReference type="ARBA" id="ARBA00023242"/>
    </source>
</evidence>
<reference evidence="11 12" key="1">
    <citation type="journal article" date="2021" name="G3 (Bethesda)">
        <title>Improved contiguity of the threespine stickleback genome using long-read sequencing.</title>
        <authorList>
            <person name="Nath S."/>
            <person name="Shaw D.E."/>
            <person name="White M.A."/>
        </authorList>
    </citation>
    <scope>NUCLEOTIDE SEQUENCE [LARGE SCALE GENOMIC DNA]</scope>
    <source>
        <strain evidence="11 12">Lake Benthic</strain>
    </source>
</reference>
<proteinExistence type="predicted"/>
<evidence type="ECO:0000256" key="4">
    <source>
        <dbReference type="ARBA" id="ARBA00022833"/>
    </source>
</evidence>
<feature type="domain" description="C2H2-type" evidence="10">
    <location>
        <begin position="501"/>
        <end position="528"/>
    </location>
</feature>
<dbReference type="FunFam" id="3.30.160.60:FF:000759">
    <property type="entry name" value="zinc finger protein 16"/>
    <property type="match status" value="1"/>
</dbReference>
<dbReference type="GeneTree" id="ENSGT00940000161979"/>
<dbReference type="InterPro" id="IPR036236">
    <property type="entry name" value="Znf_C2H2_sf"/>
</dbReference>
<evidence type="ECO:0000256" key="1">
    <source>
        <dbReference type="ARBA" id="ARBA00022723"/>
    </source>
</evidence>
<keyword evidence="3 8" id="KW-0863">Zinc-finger</keyword>
<feature type="domain" description="C2H2-type" evidence="10">
    <location>
        <begin position="220"/>
        <end position="247"/>
    </location>
</feature>
<evidence type="ECO:0000256" key="8">
    <source>
        <dbReference type="PROSITE-ProRule" id="PRU00042"/>
    </source>
</evidence>
<protein>
    <recommendedName>
        <fullName evidence="10">C2H2-type domain-containing protein</fullName>
    </recommendedName>
</protein>
<evidence type="ECO:0000256" key="3">
    <source>
        <dbReference type="ARBA" id="ARBA00022771"/>
    </source>
</evidence>
<sequence>MLSLEALAPQLSALMRTEVRAALTEFGGLLEECAASAAVMAARRRSAPEREEDESGETPTEESRSFTEAVKDQFASIMETWTKGAVKKILAMLKVSMCEAGDGPAAGQRDGPNGRSKRARLKPKARRAALPKESASGSSRQRRKKLEEGSKPAPKKQNDHIYHREEKHIDEPAAASDSGSVITPADAATQESNSDLSEEDGVRGETGPSQITKKKSTEPLKCPSCDKTFALKCMLDRHYLTHTKPHLCSECGKSFSEKQGLVAHSRRHTGEKPYECSDCGIEFAYKYTLARHVRRHGLKKPGARTCALCESQFDGALELQRHRCGALKTTFVCSLCPEAFECRESLAAHENLHSGDRDFVCEVCGESFLSSSSLTAHRVTHGLQDNCCDVLGLGSSDASVLRSHLSKHSGEKLFACQVCGKGCSHRSALKHHMLTHTGEKPYVCETCGKRCGHASALQNHMRVHTGKKRGQRPVCHVCGKSFRCTVNLKYHMSVHTGVKPYACEQCDKKFSNPSNLNIHMVIHSGEKRSQQTRSPKIGL</sequence>
<organism evidence="11 12">
    <name type="scientific">Gasterosteus aculeatus aculeatus</name>
    <name type="common">three-spined stickleback</name>
    <dbReference type="NCBI Taxonomy" id="481459"/>
    <lineage>
        <taxon>Eukaryota</taxon>
        <taxon>Metazoa</taxon>
        <taxon>Chordata</taxon>
        <taxon>Craniata</taxon>
        <taxon>Vertebrata</taxon>
        <taxon>Euteleostomi</taxon>
        <taxon>Actinopterygii</taxon>
        <taxon>Neopterygii</taxon>
        <taxon>Teleostei</taxon>
        <taxon>Neoteleostei</taxon>
        <taxon>Acanthomorphata</taxon>
        <taxon>Eupercaria</taxon>
        <taxon>Perciformes</taxon>
        <taxon>Cottioidei</taxon>
        <taxon>Gasterosteales</taxon>
        <taxon>Gasterosteidae</taxon>
        <taxon>Gasterosteus</taxon>
    </lineage>
</organism>
<accession>G3Q1G2</accession>
<dbReference type="FunFam" id="3.30.160.60:FF:000446">
    <property type="entry name" value="Zinc finger protein"/>
    <property type="match status" value="1"/>
</dbReference>
<dbReference type="Bgee" id="ENSGACG00000017950">
    <property type="expression patterns" value="Expressed in testis and 5 other cell types or tissues"/>
</dbReference>
<dbReference type="FunFam" id="3.30.160.60:FF:000621">
    <property type="entry name" value="FLT3-interacting zinc finger 1"/>
    <property type="match status" value="1"/>
</dbReference>
<keyword evidence="5" id="KW-0805">Transcription regulation</keyword>
<feature type="domain" description="C2H2-type" evidence="10">
    <location>
        <begin position="246"/>
        <end position="273"/>
    </location>
</feature>
<dbReference type="FunFam" id="3.30.160.60:FF:000506">
    <property type="entry name" value="Zinc finger protein 23"/>
    <property type="match status" value="1"/>
</dbReference>
<dbReference type="AlphaFoldDB" id="G3Q1G2"/>
<feature type="compositionally biased region" description="Basic residues" evidence="9">
    <location>
        <begin position="115"/>
        <end position="129"/>
    </location>
</feature>
<feature type="region of interest" description="Disordered" evidence="9">
    <location>
        <begin position="103"/>
        <end position="162"/>
    </location>
</feature>
<dbReference type="Gene3D" id="3.30.160.60">
    <property type="entry name" value="Classic Zinc Finger"/>
    <property type="match status" value="8"/>
</dbReference>
<dbReference type="InParanoid" id="G3Q1G2"/>
<dbReference type="STRING" id="69293.ENSGACP00000023710"/>
<evidence type="ECO:0000256" key="9">
    <source>
        <dbReference type="SAM" id="MobiDB-lite"/>
    </source>
</evidence>
<evidence type="ECO:0000256" key="5">
    <source>
        <dbReference type="ARBA" id="ARBA00023015"/>
    </source>
</evidence>
<dbReference type="PROSITE" id="PS00028">
    <property type="entry name" value="ZINC_FINGER_C2H2_1"/>
    <property type="match status" value="9"/>
</dbReference>
<dbReference type="Proteomes" id="UP000007635">
    <property type="component" value="Chromosome XIV"/>
</dbReference>
<evidence type="ECO:0000256" key="6">
    <source>
        <dbReference type="ARBA" id="ARBA00023163"/>
    </source>
</evidence>
<feature type="domain" description="C2H2-type" evidence="10">
    <location>
        <begin position="473"/>
        <end position="500"/>
    </location>
</feature>
<feature type="compositionally biased region" description="Acidic residues" evidence="9">
    <location>
        <begin position="50"/>
        <end position="60"/>
    </location>
</feature>
<evidence type="ECO:0000313" key="11">
    <source>
        <dbReference type="Ensembl" id="ENSGACP00000023710.2"/>
    </source>
</evidence>
<feature type="domain" description="C2H2-type" evidence="10">
    <location>
        <begin position="414"/>
        <end position="441"/>
    </location>
</feature>
<dbReference type="InterPro" id="IPR050826">
    <property type="entry name" value="Krueppel_C2H2_ZnFinger"/>
</dbReference>
<name>G3Q1G2_GASAC</name>
<feature type="compositionally biased region" description="Basic and acidic residues" evidence="9">
    <location>
        <begin position="145"/>
        <end position="162"/>
    </location>
</feature>
<dbReference type="InterPro" id="IPR013087">
    <property type="entry name" value="Znf_C2H2_type"/>
</dbReference>